<reference evidence="2" key="1">
    <citation type="submission" date="2022-07" db="EMBL/GenBank/DDBJ databases">
        <title>The genome of Lyophyllum shimeji provides insight into the initial evolution of ectomycorrhizal fungal genome.</title>
        <authorList>
            <person name="Kobayashi Y."/>
            <person name="Shibata T."/>
            <person name="Hirakawa H."/>
            <person name="Shigenobu S."/>
            <person name="Nishiyama T."/>
            <person name="Yamada A."/>
            <person name="Hasebe M."/>
            <person name="Kawaguchi M."/>
        </authorList>
    </citation>
    <scope>NUCLEOTIDE SEQUENCE</scope>
    <source>
        <strain evidence="2">AT787</strain>
    </source>
</reference>
<feature type="transmembrane region" description="Helical" evidence="1">
    <location>
        <begin position="465"/>
        <end position="487"/>
    </location>
</feature>
<keyword evidence="1" id="KW-0812">Transmembrane</keyword>
<gene>
    <name evidence="2" type="ORF">LshimejAT787_0500730</name>
</gene>
<keyword evidence="1" id="KW-1133">Transmembrane helix</keyword>
<feature type="transmembrane region" description="Helical" evidence="1">
    <location>
        <begin position="369"/>
        <end position="388"/>
    </location>
</feature>
<feature type="transmembrane region" description="Helical" evidence="1">
    <location>
        <begin position="337"/>
        <end position="357"/>
    </location>
</feature>
<comment type="caution">
    <text evidence="2">The sequence shown here is derived from an EMBL/GenBank/DDBJ whole genome shotgun (WGS) entry which is preliminary data.</text>
</comment>
<evidence type="ECO:0000313" key="3">
    <source>
        <dbReference type="Proteomes" id="UP001063166"/>
    </source>
</evidence>
<name>A0A9P3PMK2_LYOSH</name>
<keyword evidence="1" id="KW-0472">Membrane</keyword>
<keyword evidence="3" id="KW-1185">Reference proteome</keyword>
<proteinExistence type="predicted"/>
<organism evidence="2 3">
    <name type="scientific">Lyophyllum shimeji</name>
    <name type="common">Hon-shimeji</name>
    <name type="synonym">Tricholoma shimeji</name>
    <dbReference type="NCBI Taxonomy" id="47721"/>
    <lineage>
        <taxon>Eukaryota</taxon>
        <taxon>Fungi</taxon>
        <taxon>Dikarya</taxon>
        <taxon>Basidiomycota</taxon>
        <taxon>Agaricomycotina</taxon>
        <taxon>Agaricomycetes</taxon>
        <taxon>Agaricomycetidae</taxon>
        <taxon>Agaricales</taxon>
        <taxon>Tricholomatineae</taxon>
        <taxon>Lyophyllaceae</taxon>
        <taxon>Lyophyllum</taxon>
    </lineage>
</organism>
<feature type="transmembrane region" description="Helical" evidence="1">
    <location>
        <begin position="400"/>
        <end position="423"/>
    </location>
</feature>
<feature type="transmembrane region" description="Helical" evidence="1">
    <location>
        <begin position="219"/>
        <end position="239"/>
    </location>
</feature>
<feature type="transmembrane region" description="Helical" evidence="1">
    <location>
        <begin position="296"/>
        <end position="317"/>
    </location>
</feature>
<dbReference type="Proteomes" id="UP001063166">
    <property type="component" value="Unassembled WGS sequence"/>
</dbReference>
<evidence type="ECO:0000256" key="1">
    <source>
        <dbReference type="SAM" id="Phobius"/>
    </source>
</evidence>
<protein>
    <submittedName>
        <fullName evidence="2">Uncharacterized protein</fullName>
    </submittedName>
</protein>
<evidence type="ECO:0000313" key="2">
    <source>
        <dbReference type="EMBL" id="GLB38208.1"/>
    </source>
</evidence>
<dbReference type="OrthoDB" id="3259324at2759"/>
<feature type="transmembrane region" description="Helical" evidence="1">
    <location>
        <begin position="254"/>
        <end position="275"/>
    </location>
</feature>
<dbReference type="EMBL" id="BRPK01000005">
    <property type="protein sequence ID" value="GLB38208.1"/>
    <property type="molecule type" value="Genomic_DNA"/>
</dbReference>
<accession>A0A9P3PMK2</accession>
<dbReference type="AlphaFoldDB" id="A0A9P3PMK2"/>
<feature type="transmembrane region" description="Helical" evidence="1">
    <location>
        <begin position="188"/>
        <end position="207"/>
    </location>
</feature>
<sequence>MQAYLDELSELLGSSANSSPRLSPLDSSSALILVHDDDDNHSPFNFDTDDEEDDHASHFDLRRASNPPLSPTHVLLYLMAPYLKLGAMYIPHTETPLKYGLPSLFVFAGLSAFARQLLYMLSRYTRAAELEDVILEICARGRGKEQRRSMLRSVVRAGTGGLRVLLSTVYLRESVHIVFPLLPNSPSFALRLFLTVIFALAAVPLSFAQSLASKRVVYATWFSIVTYIAWLGCIVYAYIHRIPLANAGWLRTGVFWQGIVTIAFAFTSSSTLSLYSSLRGSQQPITTAKPPKIRSFKFLSVLSVAVALILILPLVIFSANPHVPATFSAPRPPALTGIPILNAATLLLGIPALAVGIPPLPIPDRIRHATTIPISKILLSILITAVALVPPEVHTVLSDILLVSALLGTYFLPALLHVIAHFFRRPRAIVVPQVNGPPADGPRPTDELLLRKERALQRRQFRRRIVWDIGVWILLLGGGAGFVAAVGRVAGKW</sequence>